<dbReference type="PRINTS" id="PR00039">
    <property type="entry name" value="HTHLYSR"/>
</dbReference>
<name>A0ABW5GA37_9PSEU</name>
<evidence type="ECO:0000256" key="1">
    <source>
        <dbReference type="ARBA" id="ARBA00009437"/>
    </source>
</evidence>
<dbReference type="InterPro" id="IPR000847">
    <property type="entry name" value="LysR_HTH_N"/>
</dbReference>
<keyword evidence="2" id="KW-0805">Transcription regulation</keyword>
<reference evidence="7" key="1">
    <citation type="journal article" date="2019" name="Int. J. Syst. Evol. Microbiol.">
        <title>The Global Catalogue of Microorganisms (GCM) 10K type strain sequencing project: providing services to taxonomists for standard genome sequencing and annotation.</title>
        <authorList>
            <consortium name="The Broad Institute Genomics Platform"/>
            <consortium name="The Broad Institute Genome Sequencing Center for Infectious Disease"/>
            <person name="Wu L."/>
            <person name="Ma J."/>
        </authorList>
    </citation>
    <scope>NUCLEOTIDE SEQUENCE [LARGE SCALE GENOMIC DNA]</scope>
    <source>
        <strain evidence="7">CGMCC 4.7643</strain>
    </source>
</reference>
<keyword evidence="3" id="KW-0238">DNA-binding</keyword>
<comment type="similarity">
    <text evidence="1">Belongs to the LysR transcriptional regulatory family.</text>
</comment>
<protein>
    <submittedName>
        <fullName evidence="6">LysR family transcriptional regulator</fullName>
    </submittedName>
</protein>
<evidence type="ECO:0000256" key="2">
    <source>
        <dbReference type="ARBA" id="ARBA00023015"/>
    </source>
</evidence>
<dbReference type="EMBL" id="JBHUKU010000002">
    <property type="protein sequence ID" value="MFD2457224.1"/>
    <property type="molecule type" value="Genomic_DNA"/>
</dbReference>
<dbReference type="PROSITE" id="PS50931">
    <property type="entry name" value="HTH_LYSR"/>
    <property type="match status" value="1"/>
</dbReference>
<proteinExistence type="inferred from homology"/>
<evidence type="ECO:0000256" key="4">
    <source>
        <dbReference type="ARBA" id="ARBA00023163"/>
    </source>
</evidence>
<keyword evidence="7" id="KW-1185">Reference proteome</keyword>
<organism evidence="6 7">
    <name type="scientific">Amycolatopsis samaneae</name>
    <dbReference type="NCBI Taxonomy" id="664691"/>
    <lineage>
        <taxon>Bacteria</taxon>
        <taxon>Bacillati</taxon>
        <taxon>Actinomycetota</taxon>
        <taxon>Actinomycetes</taxon>
        <taxon>Pseudonocardiales</taxon>
        <taxon>Pseudonocardiaceae</taxon>
        <taxon>Amycolatopsis</taxon>
    </lineage>
</organism>
<dbReference type="InterPro" id="IPR036390">
    <property type="entry name" value="WH_DNA-bd_sf"/>
</dbReference>
<dbReference type="InterPro" id="IPR036388">
    <property type="entry name" value="WH-like_DNA-bd_sf"/>
</dbReference>
<dbReference type="RefSeq" id="WP_345388345.1">
    <property type="nucleotide sequence ID" value="NZ_BAABHG010000003.1"/>
</dbReference>
<accession>A0ABW5GA37</accession>
<feature type="domain" description="HTH lysR-type" evidence="5">
    <location>
        <begin position="1"/>
        <end position="59"/>
    </location>
</feature>
<evidence type="ECO:0000313" key="7">
    <source>
        <dbReference type="Proteomes" id="UP001597419"/>
    </source>
</evidence>
<dbReference type="Gene3D" id="1.10.10.10">
    <property type="entry name" value="Winged helix-like DNA-binding domain superfamily/Winged helix DNA-binding domain"/>
    <property type="match status" value="1"/>
</dbReference>
<comment type="caution">
    <text evidence="6">The sequence shown here is derived from an EMBL/GenBank/DDBJ whole genome shotgun (WGS) entry which is preliminary data.</text>
</comment>
<gene>
    <name evidence="6" type="ORF">ACFSYJ_01370</name>
</gene>
<sequence length="294" mass="31554">MDLVGSCKAFVSVSETGSFTAGAAVAGIPQPVASRRIAALERRLGERLFDRSTRRARLTPFGRAMLPSAKRLVHLADAMEHDAKLAKLRPLLVAVPEICPTRDLAELGAQARALEIFLEFRAAPPGERAELVRTHEARAAITAVPAEDAVWVVPLGLASVERPESATIHLETLRAGRSGAPRRRVWIQPEDDVPHVRDRVLRVRDAVGLPPAQVAVADSLTSAAASVYGSADLLLCSAEQARELGLQWRPIGEIRLARGFDVTAGFGADADHLRLRLREGVARCLGASESEGNG</sequence>
<dbReference type="PANTHER" id="PTHR30126:SF40">
    <property type="entry name" value="HTH-TYPE TRANSCRIPTIONAL REGULATOR GLTR"/>
    <property type="match status" value="1"/>
</dbReference>
<evidence type="ECO:0000259" key="5">
    <source>
        <dbReference type="PROSITE" id="PS50931"/>
    </source>
</evidence>
<dbReference type="PANTHER" id="PTHR30126">
    <property type="entry name" value="HTH-TYPE TRANSCRIPTIONAL REGULATOR"/>
    <property type="match status" value="1"/>
</dbReference>
<evidence type="ECO:0000313" key="6">
    <source>
        <dbReference type="EMBL" id="MFD2457224.1"/>
    </source>
</evidence>
<keyword evidence="4" id="KW-0804">Transcription</keyword>
<dbReference type="Pfam" id="PF00126">
    <property type="entry name" value="HTH_1"/>
    <property type="match status" value="1"/>
</dbReference>
<evidence type="ECO:0000256" key="3">
    <source>
        <dbReference type="ARBA" id="ARBA00023125"/>
    </source>
</evidence>
<dbReference type="Proteomes" id="UP001597419">
    <property type="component" value="Unassembled WGS sequence"/>
</dbReference>
<dbReference type="SUPFAM" id="SSF46785">
    <property type="entry name" value="Winged helix' DNA-binding domain"/>
    <property type="match status" value="1"/>
</dbReference>